<evidence type="ECO:0000256" key="2">
    <source>
        <dbReference type="ARBA" id="ARBA00007404"/>
    </source>
</evidence>
<feature type="binding site" evidence="9">
    <location>
        <position position="489"/>
    </location>
    <ligand>
        <name>Mg(2+)</name>
        <dbReference type="ChEBI" id="CHEBI:18420"/>
    </ligand>
</feature>
<keyword evidence="3 9" id="KW-0963">Cytoplasm</keyword>
<dbReference type="InterPro" id="IPR015848">
    <property type="entry name" value="PNPase_PH_RNA-bd_bac/org-type"/>
</dbReference>
<dbReference type="FunFam" id="3.30.230.70:FF:000002">
    <property type="entry name" value="Polyribonucleotide nucleotidyltransferase"/>
    <property type="match status" value="1"/>
</dbReference>
<evidence type="ECO:0000313" key="12">
    <source>
        <dbReference type="Proteomes" id="UP000033423"/>
    </source>
</evidence>
<dbReference type="SMART" id="SM00322">
    <property type="entry name" value="KH"/>
    <property type="match status" value="1"/>
</dbReference>
<dbReference type="InterPro" id="IPR003029">
    <property type="entry name" value="S1_domain"/>
</dbReference>
<dbReference type="GO" id="GO:0000287">
    <property type="term" value="F:magnesium ion binding"/>
    <property type="evidence" value="ECO:0007669"/>
    <property type="project" value="UniProtKB-UniRule"/>
</dbReference>
<dbReference type="Pfam" id="PF03726">
    <property type="entry name" value="PNPase"/>
    <property type="match status" value="1"/>
</dbReference>
<keyword evidence="5 9" id="KW-0548">Nucleotidyltransferase</keyword>
<proteinExistence type="inferred from homology"/>
<keyword evidence="12" id="KW-1185">Reference proteome</keyword>
<dbReference type="GO" id="GO:0006396">
    <property type="term" value="P:RNA processing"/>
    <property type="evidence" value="ECO:0007669"/>
    <property type="project" value="InterPro"/>
</dbReference>
<dbReference type="FunFam" id="3.30.230.70:FF:000001">
    <property type="entry name" value="Polyribonucleotide nucleotidyltransferase"/>
    <property type="match status" value="1"/>
</dbReference>
<dbReference type="CDD" id="cd02393">
    <property type="entry name" value="KH-I_PNPase"/>
    <property type="match status" value="1"/>
</dbReference>
<comment type="function">
    <text evidence="9">Involved in mRNA degradation. Catalyzes the phosphorolysis of single-stranded polyribonucleotides processively in the 3'- to 5'-direction.</text>
</comment>
<dbReference type="FunFam" id="2.40.50.140:FF:000023">
    <property type="entry name" value="Polyribonucleotide nucleotidyltransferase"/>
    <property type="match status" value="1"/>
</dbReference>
<dbReference type="FunFam" id="3.30.1370.10:FF:000001">
    <property type="entry name" value="Polyribonucleotide nucleotidyltransferase"/>
    <property type="match status" value="1"/>
</dbReference>
<evidence type="ECO:0000259" key="10">
    <source>
        <dbReference type="PROSITE" id="PS50126"/>
    </source>
</evidence>
<dbReference type="InterPro" id="IPR004088">
    <property type="entry name" value="KH_dom_type_1"/>
</dbReference>
<dbReference type="HAMAP" id="MF_01595">
    <property type="entry name" value="PNPase"/>
    <property type="match status" value="1"/>
</dbReference>
<dbReference type="InterPro" id="IPR004087">
    <property type="entry name" value="KH_dom"/>
</dbReference>
<dbReference type="PROSITE" id="PS50126">
    <property type="entry name" value="S1"/>
    <property type="match status" value="1"/>
</dbReference>
<comment type="similarity">
    <text evidence="2 9">Belongs to the polyribonucleotide nucleotidyltransferase family.</text>
</comment>
<dbReference type="InterPro" id="IPR036345">
    <property type="entry name" value="ExoRNase_PH_dom2_sf"/>
</dbReference>
<dbReference type="CDD" id="cd04472">
    <property type="entry name" value="S1_PNPase"/>
    <property type="match status" value="1"/>
</dbReference>
<dbReference type="CDD" id="cd11364">
    <property type="entry name" value="RNase_PH_PNPase_2"/>
    <property type="match status" value="1"/>
</dbReference>
<dbReference type="PATRIC" id="fig|29290.4.peg.1609"/>
<dbReference type="GO" id="GO:0000175">
    <property type="term" value="F:3'-5'-RNA exonuclease activity"/>
    <property type="evidence" value="ECO:0007669"/>
    <property type="project" value="TreeGrafter"/>
</dbReference>
<evidence type="ECO:0000313" key="11">
    <source>
        <dbReference type="EMBL" id="KJU86592.1"/>
    </source>
</evidence>
<sequence length="703" mass="76369">MISTEVTTVGLSINDKQLILETGLMAKQSDGAIVATYGDTVVLATAVSDKRVMEGKDFFPLTVDYQEKAYAAGKIPGGFLKREGRPSEKEILTSRLIDRPIRPLFPDGFHSETQGVVSVLSYGEENISDVMGITAMSAAMTISDIPFEGPVAAVRIGRINGELVINPDLEQMDDPKLDMVLVVAGTDDAVIMVEGGAIEVSEEVMLAAIDRAHQEIKRIVEIQNELRRLVGKPKREVVPVQTDEALAESVKQFVIDRMKEAVSIPGKLKRQKLLDTILDDAIKALSEDDDKKVKAIAKCFEELEKELIRNLILNNNVRADGRRPDEIRDIHCIVGILPRTHGSALFIRGETQALVAVTLGTSSDEQKIDSLEGDRYKAFMLHYNFPPFSVGEVKPLKSPGRREIGHGALAERSIKPVIPSPDDFPYTIRVVSDILESNGSSSMASVCGATLALMDGGIPIKAPVAGIAMGLIKEGDRIVVLTDILGLEDHLGDMDFKVSGTATGITAFQMDVKIRGVSTSVLVDALQRAKEGRLHILGKITQAIDTPRSALSPNAPRIFQMKIKAEKIKDVIGTGGKIIKGIIEETGVKIDINDEGLVTIASNDGPSLNRAKGIIEGIVAEPELDRIYTGKVKKIMDFGAFVEILPGTDGLLHISQISDKRVNKVTDELNEGDEVMVKVIDIDRSGKIKLSRKEALKDNQKAN</sequence>
<keyword evidence="6 9" id="KW-0479">Metal-binding</keyword>
<dbReference type="AlphaFoldDB" id="A0A0F3GXM0"/>
<dbReference type="Pfam" id="PF01138">
    <property type="entry name" value="RNase_PH"/>
    <property type="match status" value="2"/>
</dbReference>
<dbReference type="Pfam" id="PF03725">
    <property type="entry name" value="RNase_PH_C"/>
    <property type="match status" value="1"/>
</dbReference>
<feature type="binding site" evidence="9">
    <location>
        <position position="495"/>
    </location>
    <ligand>
        <name>Mg(2+)</name>
        <dbReference type="ChEBI" id="CHEBI:18420"/>
    </ligand>
</feature>
<dbReference type="EMBL" id="LACI01000537">
    <property type="protein sequence ID" value="KJU86592.1"/>
    <property type="molecule type" value="Genomic_DNA"/>
</dbReference>
<dbReference type="GO" id="GO:0005829">
    <property type="term" value="C:cytosol"/>
    <property type="evidence" value="ECO:0007669"/>
    <property type="project" value="UniProtKB-ARBA"/>
</dbReference>
<dbReference type="SUPFAM" id="SSF55666">
    <property type="entry name" value="Ribonuclease PH domain 2-like"/>
    <property type="match status" value="2"/>
</dbReference>
<dbReference type="Pfam" id="PF00013">
    <property type="entry name" value="KH_1"/>
    <property type="match status" value="1"/>
</dbReference>
<dbReference type="InterPro" id="IPR012162">
    <property type="entry name" value="PNPase"/>
</dbReference>
<evidence type="ECO:0000256" key="1">
    <source>
        <dbReference type="ARBA" id="ARBA00004496"/>
    </source>
</evidence>
<accession>A0A0F3GXM0</accession>
<evidence type="ECO:0000256" key="8">
    <source>
        <dbReference type="ARBA" id="ARBA00022884"/>
    </source>
</evidence>
<keyword evidence="7 9" id="KW-0460">Magnesium</keyword>
<dbReference type="Gene3D" id="2.40.50.140">
    <property type="entry name" value="Nucleic acid-binding proteins"/>
    <property type="match status" value="1"/>
</dbReference>
<dbReference type="SUPFAM" id="SSF54791">
    <property type="entry name" value="Eukaryotic type KH-domain (KH-domain type I)"/>
    <property type="match status" value="1"/>
</dbReference>
<reference evidence="11 12" key="1">
    <citation type="submission" date="2015-02" db="EMBL/GenBank/DDBJ databases">
        <title>Single-cell genomics of uncultivated deep-branching MTB reveals a conserved set of magnetosome genes.</title>
        <authorList>
            <person name="Kolinko S."/>
            <person name="Richter M."/>
            <person name="Glockner F.O."/>
            <person name="Brachmann A."/>
            <person name="Schuler D."/>
        </authorList>
    </citation>
    <scope>NUCLEOTIDE SEQUENCE [LARGE SCALE GENOMIC DNA]</scope>
    <source>
        <strain evidence="11">TM-1</strain>
    </source>
</reference>
<name>A0A0F3GXM0_9BACT</name>
<dbReference type="PROSITE" id="PS50084">
    <property type="entry name" value="KH_TYPE_1"/>
    <property type="match status" value="1"/>
</dbReference>
<dbReference type="InterPro" id="IPR036612">
    <property type="entry name" value="KH_dom_type_1_sf"/>
</dbReference>
<dbReference type="NCBIfam" id="NF008805">
    <property type="entry name" value="PRK11824.1"/>
    <property type="match status" value="1"/>
</dbReference>
<dbReference type="InterPro" id="IPR020568">
    <property type="entry name" value="Ribosomal_Su5_D2-typ_SF"/>
</dbReference>
<organism evidence="11 12">
    <name type="scientific">Candidatus Magnetobacterium bavaricum</name>
    <dbReference type="NCBI Taxonomy" id="29290"/>
    <lineage>
        <taxon>Bacteria</taxon>
        <taxon>Pseudomonadati</taxon>
        <taxon>Nitrospirota</taxon>
        <taxon>Thermodesulfovibrionia</taxon>
        <taxon>Thermodesulfovibrionales</taxon>
        <taxon>Candidatus Magnetobacteriaceae</taxon>
        <taxon>Candidatus Magnetobacterium</taxon>
    </lineage>
</organism>
<dbReference type="EC" id="2.7.7.8" evidence="9"/>
<dbReference type="GO" id="GO:0004654">
    <property type="term" value="F:polyribonucleotide nucleotidyltransferase activity"/>
    <property type="evidence" value="ECO:0007669"/>
    <property type="project" value="UniProtKB-UniRule"/>
</dbReference>
<dbReference type="InterPro" id="IPR001247">
    <property type="entry name" value="ExoRNase_PH_dom1"/>
</dbReference>
<feature type="domain" description="S1 motif" evidence="10">
    <location>
        <begin position="625"/>
        <end position="693"/>
    </location>
</feature>
<dbReference type="SUPFAM" id="SSF50249">
    <property type="entry name" value="Nucleic acid-binding proteins"/>
    <property type="match status" value="1"/>
</dbReference>
<comment type="caution">
    <text evidence="11">The sequence shown here is derived from an EMBL/GenBank/DDBJ whole genome shotgun (WGS) entry which is preliminary data.</text>
</comment>
<evidence type="ECO:0000256" key="4">
    <source>
        <dbReference type="ARBA" id="ARBA00022679"/>
    </source>
</evidence>
<dbReference type="Gene3D" id="3.30.230.70">
    <property type="entry name" value="GHMP Kinase, N-terminal domain"/>
    <property type="match status" value="2"/>
</dbReference>
<dbReference type="PIRSF" id="PIRSF005499">
    <property type="entry name" value="PNPase"/>
    <property type="match status" value="1"/>
</dbReference>
<comment type="catalytic activity">
    <reaction evidence="9">
        <text>RNA(n+1) + phosphate = RNA(n) + a ribonucleoside 5'-diphosphate</text>
        <dbReference type="Rhea" id="RHEA:22096"/>
        <dbReference type="Rhea" id="RHEA-COMP:14527"/>
        <dbReference type="Rhea" id="RHEA-COMP:17342"/>
        <dbReference type="ChEBI" id="CHEBI:43474"/>
        <dbReference type="ChEBI" id="CHEBI:57930"/>
        <dbReference type="ChEBI" id="CHEBI:140395"/>
        <dbReference type="EC" id="2.7.7.8"/>
    </reaction>
</comment>
<evidence type="ECO:0000256" key="5">
    <source>
        <dbReference type="ARBA" id="ARBA00022695"/>
    </source>
</evidence>
<dbReference type="InterPro" id="IPR012340">
    <property type="entry name" value="NA-bd_OB-fold"/>
</dbReference>
<protein>
    <recommendedName>
        <fullName evidence="9">Polyribonucleotide nucleotidyltransferase</fullName>
        <ecNumber evidence="9">2.7.7.8</ecNumber>
    </recommendedName>
    <alternativeName>
        <fullName evidence="9">Polynucleotide phosphorylase</fullName>
        <shortName evidence="9">PNPase</shortName>
    </alternativeName>
</protein>
<evidence type="ECO:0000256" key="3">
    <source>
        <dbReference type="ARBA" id="ARBA00022490"/>
    </source>
</evidence>
<dbReference type="Proteomes" id="UP000033423">
    <property type="component" value="Unassembled WGS sequence"/>
</dbReference>
<dbReference type="SUPFAM" id="SSF54211">
    <property type="entry name" value="Ribosomal protein S5 domain 2-like"/>
    <property type="match status" value="2"/>
</dbReference>
<keyword evidence="8 9" id="KW-0694">RNA-binding</keyword>
<dbReference type="Pfam" id="PF00575">
    <property type="entry name" value="S1"/>
    <property type="match status" value="1"/>
</dbReference>
<evidence type="ECO:0000256" key="6">
    <source>
        <dbReference type="ARBA" id="ARBA00022723"/>
    </source>
</evidence>
<evidence type="ECO:0000256" key="9">
    <source>
        <dbReference type="HAMAP-Rule" id="MF_01595"/>
    </source>
</evidence>
<dbReference type="SMART" id="SM00316">
    <property type="entry name" value="S1"/>
    <property type="match status" value="1"/>
</dbReference>
<evidence type="ECO:0000256" key="7">
    <source>
        <dbReference type="ARBA" id="ARBA00022842"/>
    </source>
</evidence>
<dbReference type="Gene3D" id="3.30.1370.10">
    <property type="entry name" value="K Homology domain, type 1"/>
    <property type="match status" value="1"/>
</dbReference>
<dbReference type="PANTHER" id="PTHR11252">
    <property type="entry name" value="POLYRIBONUCLEOTIDE NUCLEOTIDYLTRANSFERASE"/>
    <property type="match status" value="1"/>
</dbReference>
<dbReference type="InterPro" id="IPR015847">
    <property type="entry name" value="ExoRNase_PH_dom2"/>
</dbReference>
<dbReference type="GO" id="GO:0003723">
    <property type="term" value="F:RNA binding"/>
    <property type="evidence" value="ECO:0007669"/>
    <property type="project" value="UniProtKB-UniRule"/>
</dbReference>
<dbReference type="CDD" id="cd11363">
    <property type="entry name" value="RNase_PH_PNPase_1"/>
    <property type="match status" value="1"/>
</dbReference>
<dbReference type="PANTHER" id="PTHR11252:SF0">
    <property type="entry name" value="POLYRIBONUCLEOTIDE NUCLEOTIDYLTRANSFERASE 1, MITOCHONDRIAL"/>
    <property type="match status" value="1"/>
</dbReference>
<dbReference type="GO" id="GO:0006402">
    <property type="term" value="P:mRNA catabolic process"/>
    <property type="evidence" value="ECO:0007669"/>
    <property type="project" value="UniProtKB-UniRule"/>
</dbReference>
<keyword evidence="4 9" id="KW-0808">Transferase</keyword>
<dbReference type="NCBIfam" id="TIGR03591">
    <property type="entry name" value="polynuc_phos"/>
    <property type="match status" value="1"/>
</dbReference>
<dbReference type="InterPro" id="IPR027408">
    <property type="entry name" value="PNPase/RNase_PH_dom_sf"/>
</dbReference>
<comment type="subcellular location">
    <subcellularLocation>
        <location evidence="1 9">Cytoplasm</location>
    </subcellularLocation>
</comment>
<comment type="cofactor">
    <cofactor evidence="9">
        <name>Mg(2+)</name>
        <dbReference type="ChEBI" id="CHEBI:18420"/>
    </cofactor>
</comment>
<gene>
    <name evidence="9" type="primary">pnp</name>
    <name evidence="11" type="ORF">MBAV_001210</name>
</gene>